<organism evidence="10 11">
    <name type="scientific">Parasulfuritortus cantonensis</name>
    <dbReference type="NCBI Taxonomy" id="2528202"/>
    <lineage>
        <taxon>Bacteria</taxon>
        <taxon>Pseudomonadati</taxon>
        <taxon>Pseudomonadota</taxon>
        <taxon>Betaproteobacteria</taxon>
        <taxon>Nitrosomonadales</taxon>
        <taxon>Thiobacillaceae</taxon>
        <taxon>Parasulfuritortus</taxon>
    </lineage>
</organism>
<evidence type="ECO:0000313" key="11">
    <source>
        <dbReference type="Proteomes" id="UP000295443"/>
    </source>
</evidence>
<accession>A0A4R1B451</accession>
<protein>
    <recommendedName>
        <fullName evidence="2">Cell division protein ZapA</fullName>
    </recommendedName>
    <alternativeName>
        <fullName evidence="9">Z ring-associated protein ZapA</fullName>
    </alternativeName>
</protein>
<comment type="subcellular location">
    <subcellularLocation>
        <location evidence="1">Cytoplasm</location>
    </subcellularLocation>
</comment>
<dbReference type="Pfam" id="PF05164">
    <property type="entry name" value="ZapA"/>
    <property type="match status" value="1"/>
</dbReference>
<evidence type="ECO:0000256" key="7">
    <source>
        <dbReference type="ARBA" id="ARBA00024910"/>
    </source>
</evidence>
<name>A0A4R1B451_9PROT</name>
<comment type="caution">
    <text evidence="10">The sequence shown here is derived from an EMBL/GenBank/DDBJ whole genome shotgun (WGS) entry which is preliminary data.</text>
</comment>
<proteinExistence type="predicted"/>
<evidence type="ECO:0000256" key="3">
    <source>
        <dbReference type="ARBA" id="ARBA00022490"/>
    </source>
</evidence>
<dbReference type="PANTHER" id="PTHR34981:SF1">
    <property type="entry name" value="CELL DIVISION PROTEIN ZAPA"/>
    <property type="match status" value="1"/>
</dbReference>
<dbReference type="InterPro" id="IPR007838">
    <property type="entry name" value="Cell_div_ZapA-like"/>
</dbReference>
<dbReference type="InterPro" id="IPR042233">
    <property type="entry name" value="Cell_div_ZapA_N"/>
</dbReference>
<dbReference type="OrthoDB" id="5297208at2"/>
<dbReference type="InterPro" id="IPR036192">
    <property type="entry name" value="Cell_div_ZapA-like_sf"/>
</dbReference>
<keyword evidence="6" id="KW-0131">Cell cycle</keyword>
<dbReference type="Gene3D" id="3.30.160.880">
    <property type="entry name" value="Cell division protein ZapA protomer, N-terminal domain"/>
    <property type="match status" value="1"/>
</dbReference>
<evidence type="ECO:0000256" key="5">
    <source>
        <dbReference type="ARBA" id="ARBA00023210"/>
    </source>
</evidence>
<keyword evidence="4 10" id="KW-0132">Cell division</keyword>
<dbReference type="GO" id="GO:0000917">
    <property type="term" value="P:division septum assembly"/>
    <property type="evidence" value="ECO:0007669"/>
    <property type="project" value="UniProtKB-KW"/>
</dbReference>
<dbReference type="GO" id="GO:0000921">
    <property type="term" value="P:septin ring assembly"/>
    <property type="evidence" value="ECO:0007669"/>
    <property type="project" value="TreeGrafter"/>
</dbReference>
<keyword evidence="11" id="KW-1185">Reference proteome</keyword>
<dbReference type="EMBL" id="SJZB01000042">
    <property type="protein sequence ID" value="TCJ12862.1"/>
    <property type="molecule type" value="Genomic_DNA"/>
</dbReference>
<dbReference type="AlphaFoldDB" id="A0A4R1B451"/>
<sequence length="105" mass="11895">MHHAPRQDRQPRRHHHGREFRVACPDNEKQSLIEAASFLDRKMREIRESGKVIGVERIAIMAALNIAHDFLAARPADPDVAAVRARVERLGGLLDQALAQQDNLF</sequence>
<dbReference type="PANTHER" id="PTHR34981">
    <property type="entry name" value="CELL DIVISION PROTEIN ZAPA"/>
    <property type="match status" value="1"/>
</dbReference>
<keyword evidence="3" id="KW-0963">Cytoplasm</keyword>
<dbReference type="Gene3D" id="1.20.5.50">
    <property type="match status" value="1"/>
</dbReference>
<evidence type="ECO:0000256" key="4">
    <source>
        <dbReference type="ARBA" id="ARBA00022618"/>
    </source>
</evidence>
<dbReference type="RefSeq" id="WP_131447722.1">
    <property type="nucleotide sequence ID" value="NZ_SJZB01000042.1"/>
</dbReference>
<evidence type="ECO:0000256" key="2">
    <source>
        <dbReference type="ARBA" id="ARBA00015195"/>
    </source>
</evidence>
<dbReference type="GO" id="GO:0030428">
    <property type="term" value="C:cell septum"/>
    <property type="evidence" value="ECO:0007669"/>
    <property type="project" value="TreeGrafter"/>
</dbReference>
<evidence type="ECO:0000256" key="1">
    <source>
        <dbReference type="ARBA" id="ARBA00004496"/>
    </source>
</evidence>
<dbReference type="GO" id="GO:0032153">
    <property type="term" value="C:cell division site"/>
    <property type="evidence" value="ECO:0007669"/>
    <property type="project" value="TreeGrafter"/>
</dbReference>
<reference evidence="10 11" key="1">
    <citation type="submission" date="2019-03" db="EMBL/GenBank/DDBJ databases">
        <title>Genome sequence of Thiobacillaceae bacterium LSR1, a sulfur-oxidizing bacterium isolated from freshwater sediment.</title>
        <authorList>
            <person name="Li S."/>
        </authorList>
    </citation>
    <scope>NUCLEOTIDE SEQUENCE [LARGE SCALE GENOMIC DNA]</scope>
    <source>
        <strain evidence="10 11">LSR1</strain>
    </source>
</reference>
<dbReference type="Proteomes" id="UP000295443">
    <property type="component" value="Unassembled WGS sequence"/>
</dbReference>
<dbReference type="SUPFAM" id="SSF102829">
    <property type="entry name" value="Cell division protein ZapA-like"/>
    <property type="match status" value="1"/>
</dbReference>
<evidence type="ECO:0000313" key="10">
    <source>
        <dbReference type="EMBL" id="TCJ12862.1"/>
    </source>
</evidence>
<comment type="subunit">
    <text evidence="8">Homodimer. Interacts with FtsZ.</text>
</comment>
<evidence type="ECO:0000256" key="8">
    <source>
        <dbReference type="ARBA" id="ARBA00026068"/>
    </source>
</evidence>
<evidence type="ECO:0000256" key="9">
    <source>
        <dbReference type="ARBA" id="ARBA00033158"/>
    </source>
</evidence>
<gene>
    <name evidence="10" type="ORF">EZJ19_11535</name>
</gene>
<evidence type="ECO:0000256" key="6">
    <source>
        <dbReference type="ARBA" id="ARBA00023306"/>
    </source>
</evidence>
<dbReference type="GO" id="GO:0005829">
    <property type="term" value="C:cytosol"/>
    <property type="evidence" value="ECO:0007669"/>
    <property type="project" value="TreeGrafter"/>
</dbReference>
<keyword evidence="5" id="KW-0717">Septation</keyword>
<dbReference type="GO" id="GO:0043093">
    <property type="term" value="P:FtsZ-dependent cytokinesis"/>
    <property type="evidence" value="ECO:0007669"/>
    <property type="project" value="TreeGrafter"/>
</dbReference>
<comment type="function">
    <text evidence="7">Activator of cell division through the inhibition of FtsZ GTPase activity, therefore promoting FtsZ assembly into bundles of protofilaments necessary for the formation of the division Z ring. It is recruited early at mid-cell but it is not essential for cell division.</text>
</comment>